<evidence type="ECO:0000313" key="2">
    <source>
        <dbReference type="Proteomes" id="UP001058974"/>
    </source>
</evidence>
<evidence type="ECO:0008006" key="3">
    <source>
        <dbReference type="Google" id="ProtNLM"/>
    </source>
</evidence>
<name>A0A9D4YLP8_PEA</name>
<gene>
    <name evidence="1" type="ORF">KIW84_025035</name>
</gene>
<keyword evidence="2" id="KW-1185">Reference proteome</keyword>
<dbReference type="AlphaFoldDB" id="A0A9D4YLP8"/>
<dbReference type="PANTHER" id="PTHR11439">
    <property type="entry name" value="GAG-POL-RELATED RETROTRANSPOSON"/>
    <property type="match status" value="1"/>
</dbReference>
<dbReference type="EMBL" id="JAMSHJ010000002">
    <property type="protein sequence ID" value="KAI5439485.1"/>
    <property type="molecule type" value="Genomic_DNA"/>
</dbReference>
<reference evidence="1 2" key="1">
    <citation type="journal article" date="2022" name="Nat. Genet.">
        <title>Improved pea reference genome and pan-genome highlight genomic features and evolutionary characteristics.</title>
        <authorList>
            <person name="Yang T."/>
            <person name="Liu R."/>
            <person name="Luo Y."/>
            <person name="Hu S."/>
            <person name="Wang D."/>
            <person name="Wang C."/>
            <person name="Pandey M.K."/>
            <person name="Ge S."/>
            <person name="Xu Q."/>
            <person name="Li N."/>
            <person name="Li G."/>
            <person name="Huang Y."/>
            <person name="Saxena R.K."/>
            <person name="Ji Y."/>
            <person name="Li M."/>
            <person name="Yan X."/>
            <person name="He Y."/>
            <person name="Liu Y."/>
            <person name="Wang X."/>
            <person name="Xiang C."/>
            <person name="Varshney R.K."/>
            <person name="Ding H."/>
            <person name="Gao S."/>
            <person name="Zong X."/>
        </authorList>
    </citation>
    <scope>NUCLEOTIDE SEQUENCE [LARGE SCALE GENOMIC DNA]</scope>
    <source>
        <strain evidence="1 2">cv. Zhongwan 6</strain>
    </source>
</reference>
<comment type="caution">
    <text evidence="1">The sequence shown here is derived from an EMBL/GenBank/DDBJ whole genome shotgun (WGS) entry which is preliminary data.</text>
</comment>
<dbReference type="CDD" id="cd09272">
    <property type="entry name" value="RNase_HI_RT_Ty1"/>
    <property type="match status" value="1"/>
</dbReference>
<dbReference type="Proteomes" id="UP001058974">
    <property type="component" value="Chromosome 2"/>
</dbReference>
<protein>
    <recommendedName>
        <fullName evidence="3">Copia protein</fullName>
    </recommendedName>
</protein>
<sequence length="216" mass="24555">MMRYWNGEEVFKKLGLAIGILPTTREATVAFENPRLEETKDVGNEDELIVHLTASVGDLEGLEVVLAFGADKHEEIQREGLLCILLVVTVSSRKQGIITLSSCDGEYVAASYAICQVMFIEMLLKELKVMEHEKMKLFVDNKSAIDLANHPMSHVISKHIEGRYHFLRDQVNIGKFKLEHWRSQVQLADRLTKSLNKTKFGELKELIGIRSLENMN</sequence>
<accession>A0A9D4YLP8</accession>
<dbReference type="PANTHER" id="PTHR11439:SF515">
    <property type="entry name" value="GAG-POL POLYPROTEIN"/>
    <property type="match status" value="1"/>
</dbReference>
<proteinExistence type="predicted"/>
<organism evidence="1 2">
    <name type="scientific">Pisum sativum</name>
    <name type="common">Garden pea</name>
    <name type="synonym">Lathyrus oleraceus</name>
    <dbReference type="NCBI Taxonomy" id="3888"/>
    <lineage>
        <taxon>Eukaryota</taxon>
        <taxon>Viridiplantae</taxon>
        <taxon>Streptophyta</taxon>
        <taxon>Embryophyta</taxon>
        <taxon>Tracheophyta</taxon>
        <taxon>Spermatophyta</taxon>
        <taxon>Magnoliopsida</taxon>
        <taxon>eudicotyledons</taxon>
        <taxon>Gunneridae</taxon>
        <taxon>Pentapetalae</taxon>
        <taxon>rosids</taxon>
        <taxon>fabids</taxon>
        <taxon>Fabales</taxon>
        <taxon>Fabaceae</taxon>
        <taxon>Papilionoideae</taxon>
        <taxon>50 kb inversion clade</taxon>
        <taxon>NPAAA clade</taxon>
        <taxon>Hologalegina</taxon>
        <taxon>IRL clade</taxon>
        <taxon>Fabeae</taxon>
        <taxon>Lathyrus</taxon>
    </lineage>
</organism>
<evidence type="ECO:0000313" key="1">
    <source>
        <dbReference type="EMBL" id="KAI5439485.1"/>
    </source>
</evidence>
<dbReference type="Gramene" id="Psat02G0503500-T1">
    <property type="protein sequence ID" value="KAI5439485.1"/>
    <property type="gene ID" value="KIW84_025035"/>
</dbReference>